<name>A0A1I6AAG7_9RHOB</name>
<feature type="domain" description="ABC transmembrane type-1" evidence="9">
    <location>
        <begin position="55"/>
        <end position="263"/>
    </location>
</feature>
<proteinExistence type="inferred from homology"/>
<feature type="transmembrane region" description="Helical" evidence="8">
    <location>
        <begin position="237"/>
        <end position="262"/>
    </location>
</feature>
<dbReference type="Proteomes" id="UP000243106">
    <property type="component" value="Unassembled WGS sequence"/>
</dbReference>
<evidence type="ECO:0000256" key="7">
    <source>
        <dbReference type="ARBA" id="ARBA00023136"/>
    </source>
</evidence>
<reference evidence="11" key="1">
    <citation type="submission" date="2016-10" db="EMBL/GenBank/DDBJ databases">
        <authorList>
            <person name="Varghese N."/>
            <person name="Submissions S."/>
        </authorList>
    </citation>
    <scope>NUCLEOTIDE SEQUENCE [LARGE SCALE GENOMIC DNA]</scope>
    <source>
        <strain evidence="11">JCM 10271</strain>
    </source>
</reference>
<feature type="transmembrane region" description="Helical" evidence="8">
    <location>
        <begin position="527"/>
        <end position="546"/>
    </location>
</feature>
<dbReference type="PROSITE" id="PS50928">
    <property type="entry name" value="ABC_TM1"/>
    <property type="match status" value="2"/>
</dbReference>
<organism evidence="10 11">
    <name type="scientific">Roseivivax halotolerans</name>
    <dbReference type="NCBI Taxonomy" id="93684"/>
    <lineage>
        <taxon>Bacteria</taxon>
        <taxon>Pseudomonadati</taxon>
        <taxon>Pseudomonadota</taxon>
        <taxon>Alphaproteobacteria</taxon>
        <taxon>Rhodobacterales</taxon>
        <taxon>Roseobacteraceae</taxon>
        <taxon>Roseivivax</taxon>
    </lineage>
</organism>
<gene>
    <name evidence="10" type="ORF">SAMN05421853_11673</name>
</gene>
<keyword evidence="5 8" id="KW-0812">Transmembrane</keyword>
<feature type="transmembrane region" description="Helical" evidence="8">
    <location>
        <begin position="90"/>
        <end position="111"/>
    </location>
</feature>
<evidence type="ECO:0000256" key="8">
    <source>
        <dbReference type="RuleBase" id="RU363032"/>
    </source>
</evidence>
<evidence type="ECO:0000256" key="2">
    <source>
        <dbReference type="ARBA" id="ARBA00022448"/>
    </source>
</evidence>
<dbReference type="Pfam" id="PF00528">
    <property type="entry name" value="BPD_transp_1"/>
    <property type="match status" value="2"/>
</dbReference>
<dbReference type="RefSeq" id="WP_093015184.1">
    <property type="nucleotide sequence ID" value="NZ_FOXV01000016.1"/>
</dbReference>
<evidence type="ECO:0000259" key="9">
    <source>
        <dbReference type="PROSITE" id="PS50928"/>
    </source>
</evidence>
<dbReference type="CDD" id="cd06261">
    <property type="entry name" value="TM_PBP2"/>
    <property type="match status" value="2"/>
</dbReference>
<accession>A0A1I6AAG7</accession>
<feature type="transmembrane region" description="Helical" evidence="8">
    <location>
        <begin position="187"/>
        <end position="217"/>
    </location>
</feature>
<keyword evidence="4" id="KW-0997">Cell inner membrane</keyword>
<dbReference type="EMBL" id="FOXV01000016">
    <property type="protein sequence ID" value="SFQ65610.1"/>
    <property type="molecule type" value="Genomic_DNA"/>
</dbReference>
<keyword evidence="3" id="KW-1003">Cell membrane</keyword>
<feature type="transmembrane region" description="Helical" evidence="8">
    <location>
        <begin position="396"/>
        <end position="416"/>
    </location>
</feature>
<keyword evidence="6 8" id="KW-1133">Transmembrane helix</keyword>
<dbReference type="AlphaFoldDB" id="A0A1I6AAG7"/>
<keyword evidence="11" id="KW-1185">Reference proteome</keyword>
<dbReference type="GO" id="GO:0055085">
    <property type="term" value="P:transmembrane transport"/>
    <property type="evidence" value="ECO:0007669"/>
    <property type="project" value="InterPro"/>
</dbReference>
<keyword evidence="7 8" id="KW-0472">Membrane</keyword>
<evidence type="ECO:0000313" key="11">
    <source>
        <dbReference type="Proteomes" id="UP000243106"/>
    </source>
</evidence>
<feature type="transmembrane region" description="Helical" evidence="8">
    <location>
        <begin position="61"/>
        <end position="83"/>
    </location>
</feature>
<dbReference type="Gene3D" id="1.10.3720.10">
    <property type="entry name" value="MetI-like"/>
    <property type="match status" value="2"/>
</dbReference>
<feature type="transmembrane region" description="Helical" evidence="8">
    <location>
        <begin position="476"/>
        <end position="495"/>
    </location>
</feature>
<comment type="subcellular location">
    <subcellularLocation>
        <location evidence="1">Cell inner membrane</location>
        <topology evidence="1">Multi-pass membrane protein</topology>
    </subcellularLocation>
    <subcellularLocation>
        <location evidence="8">Cell membrane</location>
        <topology evidence="8">Multi-pass membrane protein</topology>
    </subcellularLocation>
</comment>
<protein>
    <submittedName>
        <fullName evidence="10">Iron(III) transport system permease protein</fullName>
    </submittedName>
</protein>
<evidence type="ECO:0000256" key="6">
    <source>
        <dbReference type="ARBA" id="ARBA00022989"/>
    </source>
</evidence>
<dbReference type="SUPFAM" id="SSF161098">
    <property type="entry name" value="MetI-like"/>
    <property type="match status" value="2"/>
</dbReference>
<feature type="domain" description="ABC transmembrane type-1" evidence="9">
    <location>
        <begin position="349"/>
        <end position="546"/>
    </location>
</feature>
<feature type="transmembrane region" description="Helical" evidence="8">
    <location>
        <begin position="422"/>
        <end position="442"/>
    </location>
</feature>
<dbReference type="PANTHER" id="PTHR43357:SF3">
    <property type="entry name" value="FE(3+)-TRANSPORT SYSTEM PERMEASE PROTEIN FBPB 2"/>
    <property type="match status" value="1"/>
</dbReference>
<evidence type="ECO:0000256" key="4">
    <source>
        <dbReference type="ARBA" id="ARBA00022519"/>
    </source>
</evidence>
<dbReference type="PANTHER" id="PTHR43357">
    <property type="entry name" value="INNER MEMBRANE ABC TRANSPORTER PERMEASE PROTEIN YDCV"/>
    <property type="match status" value="1"/>
</dbReference>
<feature type="transmembrane region" description="Helical" evidence="8">
    <location>
        <begin position="142"/>
        <end position="166"/>
    </location>
</feature>
<dbReference type="STRING" id="93684.SAMN05421853_11673"/>
<dbReference type="GO" id="GO:0005886">
    <property type="term" value="C:plasma membrane"/>
    <property type="evidence" value="ECO:0007669"/>
    <property type="project" value="UniProtKB-SubCell"/>
</dbReference>
<comment type="similarity">
    <text evidence="8">Belongs to the binding-protein-dependent transport system permease family.</text>
</comment>
<evidence type="ECO:0000256" key="3">
    <source>
        <dbReference type="ARBA" id="ARBA00022475"/>
    </source>
</evidence>
<evidence type="ECO:0000256" key="5">
    <source>
        <dbReference type="ARBA" id="ARBA00022692"/>
    </source>
</evidence>
<dbReference type="InterPro" id="IPR035906">
    <property type="entry name" value="MetI-like_sf"/>
</dbReference>
<dbReference type="InterPro" id="IPR000515">
    <property type="entry name" value="MetI-like"/>
</dbReference>
<feature type="transmembrane region" description="Helical" evidence="8">
    <location>
        <begin position="354"/>
        <end position="375"/>
    </location>
</feature>
<keyword evidence="2 8" id="KW-0813">Transport</keyword>
<evidence type="ECO:0000313" key="10">
    <source>
        <dbReference type="EMBL" id="SFQ65610.1"/>
    </source>
</evidence>
<sequence>MRARLDGERLALAALIAAAAGIFLLPLSRLLWTGLSGGIGPLAEALESDATRRALWNSLESGLASALLALVLGTALAFAIGLTNLRAKGILVFLLLLPMMIPPHVTAISWIQALGPSSPVLGALGIAPEIGAAHPLYSREGVILLLTIQHTPLVFLVMLAALRGLPREVSEAARIAGARPGRLLRRILLPLLAPSLVAAFALAFVSALGNFGIPALLGIPGRYVTMPVLIWRRLAGFGPSVLTDVAVLAMILALIAVLSVALQTWLQRIVRAGLIGPPQPALAIGLGRARPLWEGALAIFVVATLALPLISLVATALVPTYGVPLTLATITWDNFAEVILRQDATARAFANSTLIAGAAALTLAALSALVAHFGARRERAGRATSGITMTLAEISYAIPGLVISIAFILVYIRPVLGTGLSLYNTLTLIFLAYLTAYFAVALKPVAAAAGQLDPALDDAARVAGARFARRLFRVHLPLMAPAAASGAILVFLTAYNEITVSALLWSRGNETIGTTIFNYEDGGYTTLAAAMSTITVLATVVLMTLLDQLGRRLPPGVVPWRL</sequence>
<feature type="transmembrane region" description="Helical" evidence="8">
    <location>
        <begin position="296"/>
        <end position="318"/>
    </location>
</feature>
<evidence type="ECO:0000256" key="1">
    <source>
        <dbReference type="ARBA" id="ARBA00004429"/>
    </source>
</evidence>